<proteinExistence type="inferred from homology"/>
<organism evidence="6 7">
    <name type="scientific">Roseburia lenta</name>
    <dbReference type="NCBI Taxonomy" id="2763061"/>
    <lineage>
        <taxon>Bacteria</taxon>
        <taxon>Bacillati</taxon>
        <taxon>Bacillota</taxon>
        <taxon>Clostridia</taxon>
        <taxon>Lachnospirales</taxon>
        <taxon>Lachnospiraceae</taxon>
        <taxon>Roseburia</taxon>
    </lineage>
</organism>
<sequence length="107" mass="11538">MDVTSAAALNGLYKTTNNQSSVRQANQTSATDGSFDTILSNAMKMVDDTNSLQNNASAEAVSFALGESDNVHDLLIAERKANLALQYTVAVRNQFISGYNTIMNMQI</sequence>
<dbReference type="HAMAP" id="MF_00724">
    <property type="entry name" value="FliE"/>
    <property type="match status" value="1"/>
</dbReference>
<reference evidence="6 7" key="1">
    <citation type="submission" date="2020-08" db="EMBL/GenBank/DDBJ databases">
        <title>Genome public.</title>
        <authorList>
            <person name="Liu C."/>
            <person name="Sun Q."/>
        </authorList>
    </citation>
    <scope>NUCLEOTIDE SEQUENCE [LARGE SCALE GENOMIC DNA]</scope>
    <source>
        <strain evidence="6 7">NSJ-9</strain>
    </source>
</reference>
<gene>
    <name evidence="4 6" type="primary">fliE</name>
    <name evidence="6" type="ORF">H8R94_01520</name>
</gene>
<evidence type="ECO:0000256" key="2">
    <source>
        <dbReference type="ARBA" id="ARBA00009272"/>
    </source>
</evidence>
<dbReference type="EMBL" id="JACOPG010000001">
    <property type="protein sequence ID" value="MBC5685304.1"/>
    <property type="molecule type" value="Genomic_DNA"/>
</dbReference>
<dbReference type="PANTHER" id="PTHR34653:SF1">
    <property type="entry name" value="FLAGELLAR HOOK-BASAL BODY COMPLEX PROTEIN FLIE"/>
    <property type="match status" value="1"/>
</dbReference>
<name>A0ABR7GCZ4_9FIRM</name>
<evidence type="ECO:0000256" key="1">
    <source>
        <dbReference type="ARBA" id="ARBA00004117"/>
    </source>
</evidence>
<dbReference type="Proteomes" id="UP000643810">
    <property type="component" value="Unassembled WGS sequence"/>
</dbReference>
<keyword evidence="7" id="KW-1185">Reference proteome</keyword>
<evidence type="ECO:0000313" key="6">
    <source>
        <dbReference type="EMBL" id="MBC5685304.1"/>
    </source>
</evidence>
<keyword evidence="3 4" id="KW-0975">Bacterial flagellum</keyword>
<comment type="subcellular location">
    <subcellularLocation>
        <location evidence="1 4">Bacterial flagellum basal body</location>
    </subcellularLocation>
</comment>
<comment type="similarity">
    <text evidence="2 4">Belongs to the FliE family.</text>
</comment>
<accession>A0ABR7GCZ4</accession>
<evidence type="ECO:0000313" key="7">
    <source>
        <dbReference type="Proteomes" id="UP000643810"/>
    </source>
</evidence>
<dbReference type="Pfam" id="PF02049">
    <property type="entry name" value="FliE"/>
    <property type="match status" value="1"/>
</dbReference>
<dbReference type="PANTHER" id="PTHR34653">
    <property type="match status" value="1"/>
</dbReference>
<comment type="caution">
    <text evidence="6">The sequence shown here is derived from an EMBL/GenBank/DDBJ whole genome shotgun (WGS) entry which is preliminary data.</text>
</comment>
<keyword evidence="6" id="KW-0966">Cell projection</keyword>
<evidence type="ECO:0000256" key="3">
    <source>
        <dbReference type="ARBA" id="ARBA00023143"/>
    </source>
</evidence>
<keyword evidence="6" id="KW-0282">Flagellum</keyword>
<dbReference type="InterPro" id="IPR001624">
    <property type="entry name" value="FliE"/>
</dbReference>
<dbReference type="RefSeq" id="WP_118281063.1">
    <property type="nucleotide sequence ID" value="NZ_JACOPG010000001.1"/>
</dbReference>
<dbReference type="NCBIfam" id="TIGR00205">
    <property type="entry name" value="fliE"/>
    <property type="match status" value="1"/>
</dbReference>
<protein>
    <recommendedName>
        <fullName evidence="4 5">Flagellar hook-basal body complex protein FliE</fullName>
    </recommendedName>
</protein>
<keyword evidence="6" id="KW-0969">Cilium</keyword>
<evidence type="ECO:0000256" key="4">
    <source>
        <dbReference type="HAMAP-Rule" id="MF_00724"/>
    </source>
</evidence>
<evidence type="ECO:0000256" key="5">
    <source>
        <dbReference type="NCBIfam" id="TIGR00205"/>
    </source>
</evidence>